<feature type="transmembrane region" description="Helical" evidence="6">
    <location>
        <begin position="111"/>
        <end position="130"/>
    </location>
</feature>
<feature type="transmembrane region" description="Helical" evidence="6">
    <location>
        <begin position="184"/>
        <end position="205"/>
    </location>
</feature>
<feature type="transmembrane region" description="Helical" evidence="6">
    <location>
        <begin position="459"/>
        <end position="477"/>
    </location>
</feature>
<feature type="transmembrane region" description="Helical" evidence="6">
    <location>
        <begin position="159"/>
        <end position="178"/>
    </location>
</feature>
<evidence type="ECO:0000256" key="5">
    <source>
        <dbReference type="ARBA" id="ARBA00023136"/>
    </source>
</evidence>
<evidence type="ECO:0000313" key="7">
    <source>
        <dbReference type="EMBL" id="KAJ4974092.1"/>
    </source>
</evidence>
<reference evidence="7" key="1">
    <citation type="journal article" date="2023" name="Plant J.">
        <title>The genome of the king protea, Protea cynaroides.</title>
        <authorList>
            <person name="Chang J."/>
            <person name="Duong T.A."/>
            <person name="Schoeman C."/>
            <person name="Ma X."/>
            <person name="Roodt D."/>
            <person name="Barker N."/>
            <person name="Li Z."/>
            <person name="Van de Peer Y."/>
            <person name="Mizrachi E."/>
        </authorList>
    </citation>
    <scope>NUCLEOTIDE SEQUENCE</scope>
    <source>
        <tissue evidence="7">Young leaves</tissue>
    </source>
</reference>
<accession>A0A9Q0KNW6</accession>
<evidence type="ECO:0000256" key="4">
    <source>
        <dbReference type="ARBA" id="ARBA00022989"/>
    </source>
</evidence>
<keyword evidence="4 6" id="KW-1133">Transmembrane helix</keyword>
<evidence type="ECO:0000256" key="2">
    <source>
        <dbReference type="ARBA" id="ARBA00005982"/>
    </source>
</evidence>
<dbReference type="InterPro" id="IPR000109">
    <property type="entry name" value="POT_fam"/>
</dbReference>
<sequence length="548" mass="61007">MRFVGDAGNETFEKLASMSVIANITVYLRTKYHLDGILLVNVVTIWFGTSNFAPLAGAFISDAYLGRFRTLLFASFASLLGMGVMTLTAAVPELRPPTCYKGSDCLQPEKWQLAVLFSGLGLLSIGAGGIRPCNIAFGVDQFDPTTEKGRRDVESFFDWYYLTFTIVLVIVFTVVVYIQSNISWVVGLAMPTAFIALSIIVFLLGTHIYNYIKPRGSVFTDLAKVTVAASRKRHVTPEQIREHKLYDPEESDPLVVKLPHTDGLLCLDKAAVIIDPSELDHECVAKNVWRLCSVQQVEQLKCFLRIIPVWGSGITCFTVMDQQSTFGVLQAMQMDRHITNSFEVPPGLMGVAPMITLSLWIIIYERLVIPTASKFGRSEVRISMRTKMVIGIVMSILCMLVSGTVEHRRRDLALKDHNSYVAPMSFAWLVPQLMLSGLTEAFMAIPMMEFLTMKLPESMRTIAGSIFFLGIAFANYISTSVVNTVQYVTKRDGGEAWLGGHDLNNNRLDYYYYIIALLGVINFIYFIAFAGRHVSHGNPAGKGEDSRA</sequence>
<evidence type="ECO:0000313" key="8">
    <source>
        <dbReference type="Proteomes" id="UP001141806"/>
    </source>
</evidence>
<feature type="transmembrane region" description="Helical" evidence="6">
    <location>
        <begin position="510"/>
        <end position="530"/>
    </location>
</feature>
<keyword evidence="8" id="KW-1185">Reference proteome</keyword>
<comment type="similarity">
    <text evidence="2">Belongs to the major facilitator superfamily. Proton-dependent oligopeptide transporter (POT/PTR) (TC 2.A.17) family.</text>
</comment>
<dbReference type="SUPFAM" id="SSF103473">
    <property type="entry name" value="MFS general substrate transporter"/>
    <property type="match status" value="1"/>
</dbReference>
<feature type="transmembrane region" description="Helical" evidence="6">
    <location>
        <begin position="425"/>
        <end position="447"/>
    </location>
</feature>
<proteinExistence type="inferred from homology"/>
<feature type="transmembrane region" description="Helical" evidence="6">
    <location>
        <begin position="347"/>
        <end position="367"/>
    </location>
</feature>
<name>A0A9Q0KNW6_9MAGN</name>
<evidence type="ECO:0000256" key="3">
    <source>
        <dbReference type="ARBA" id="ARBA00022692"/>
    </source>
</evidence>
<dbReference type="PANTHER" id="PTHR11654">
    <property type="entry name" value="OLIGOPEPTIDE TRANSPORTER-RELATED"/>
    <property type="match status" value="1"/>
</dbReference>
<keyword evidence="5 6" id="KW-0472">Membrane</keyword>
<dbReference type="Gene3D" id="1.20.1250.20">
    <property type="entry name" value="MFS general substrate transporter like domains"/>
    <property type="match status" value="1"/>
</dbReference>
<comment type="subcellular location">
    <subcellularLocation>
        <location evidence="1">Membrane</location>
        <topology evidence="1">Multi-pass membrane protein</topology>
    </subcellularLocation>
</comment>
<keyword evidence="3 6" id="KW-0812">Transmembrane</keyword>
<evidence type="ECO:0000256" key="6">
    <source>
        <dbReference type="SAM" id="Phobius"/>
    </source>
</evidence>
<protein>
    <submittedName>
        <fullName evidence="7">Uncharacterized protein</fullName>
    </submittedName>
</protein>
<comment type="caution">
    <text evidence="7">The sequence shown here is derived from an EMBL/GenBank/DDBJ whole genome shotgun (WGS) entry which is preliminary data.</text>
</comment>
<dbReference type="OrthoDB" id="8904098at2759"/>
<dbReference type="Proteomes" id="UP001141806">
    <property type="component" value="Unassembled WGS sequence"/>
</dbReference>
<dbReference type="InterPro" id="IPR036259">
    <property type="entry name" value="MFS_trans_sf"/>
</dbReference>
<feature type="transmembrane region" description="Helical" evidence="6">
    <location>
        <begin position="71"/>
        <end position="91"/>
    </location>
</feature>
<feature type="transmembrane region" description="Helical" evidence="6">
    <location>
        <begin position="388"/>
        <end position="405"/>
    </location>
</feature>
<organism evidence="7 8">
    <name type="scientific">Protea cynaroides</name>
    <dbReference type="NCBI Taxonomy" id="273540"/>
    <lineage>
        <taxon>Eukaryota</taxon>
        <taxon>Viridiplantae</taxon>
        <taxon>Streptophyta</taxon>
        <taxon>Embryophyta</taxon>
        <taxon>Tracheophyta</taxon>
        <taxon>Spermatophyta</taxon>
        <taxon>Magnoliopsida</taxon>
        <taxon>Proteales</taxon>
        <taxon>Proteaceae</taxon>
        <taxon>Protea</taxon>
    </lineage>
</organism>
<dbReference type="GO" id="GO:0016020">
    <property type="term" value="C:membrane"/>
    <property type="evidence" value="ECO:0007669"/>
    <property type="project" value="UniProtKB-SubCell"/>
</dbReference>
<evidence type="ECO:0000256" key="1">
    <source>
        <dbReference type="ARBA" id="ARBA00004141"/>
    </source>
</evidence>
<dbReference type="Pfam" id="PF00854">
    <property type="entry name" value="PTR2"/>
    <property type="match status" value="1"/>
</dbReference>
<dbReference type="EMBL" id="JAMYWD010000004">
    <property type="protein sequence ID" value="KAJ4974092.1"/>
    <property type="molecule type" value="Genomic_DNA"/>
</dbReference>
<dbReference type="GO" id="GO:0022857">
    <property type="term" value="F:transmembrane transporter activity"/>
    <property type="evidence" value="ECO:0007669"/>
    <property type="project" value="InterPro"/>
</dbReference>
<dbReference type="AlphaFoldDB" id="A0A9Q0KNW6"/>
<gene>
    <name evidence="7" type="ORF">NE237_007266</name>
</gene>
<dbReference type="CDD" id="cd17416">
    <property type="entry name" value="MFS_NPF1_2"/>
    <property type="match status" value="1"/>
</dbReference>
<feature type="transmembrane region" description="Helical" evidence="6">
    <location>
        <begin position="37"/>
        <end position="59"/>
    </location>
</feature>